<dbReference type="GO" id="GO:0004519">
    <property type="term" value="F:endonuclease activity"/>
    <property type="evidence" value="ECO:0007669"/>
    <property type="project" value="UniProtKB-KW"/>
</dbReference>
<organism evidence="2 3">
    <name type="scientific">Actinidia rufa</name>
    <dbReference type="NCBI Taxonomy" id="165716"/>
    <lineage>
        <taxon>Eukaryota</taxon>
        <taxon>Viridiplantae</taxon>
        <taxon>Streptophyta</taxon>
        <taxon>Embryophyta</taxon>
        <taxon>Tracheophyta</taxon>
        <taxon>Spermatophyta</taxon>
        <taxon>Magnoliopsida</taxon>
        <taxon>eudicotyledons</taxon>
        <taxon>Gunneridae</taxon>
        <taxon>Pentapetalae</taxon>
        <taxon>asterids</taxon>
        <taxon>Ericales</taxon>
        <taxon>Actinidiaceae</taxon>
        <taxon>Actinidia</taxon>
    </lineage>
</organism>
<name>A0A7J0FY31_9ERIC</name>
<evidence type="ECO:0000313" key="3">
    <source>
        <dbReference type="Proteomes" id="UP000585474"/>
    </source>
</evidence>
<dbReference type="EMBL" id="BJWL01000016">
    <property type="protein sequence ID" value="GFZ03583.1"/>
    <property type="molecule type" value="Genomic_DNA"/>
</dbReference>
<keyword evidence="2" id="KW-0540">Nuclease</keyword>
<feature type="compositionally biased region" description="Polar residues" evidence="1">
    <location>
        <begin position="131"/>
        <end position="144"/>
    </location>
</feature>
<feature type="region of interest" description="Disordered" evidence="1">
    <location>
        <begin position="1"/>
        <end position="36"/>
    </location>
</feature>
<protein>
    <submittedName>
        <fullName evidence="2">HNH endonuclease</fullName>
    </submittedName>
</protein>
<feature type="region of interest" description="Disordered" evidence="1">
    <location>
        <begin position="127"/>
        <end position="152"/>
    </location>
</feature>
<dbReference type="Proteomes" id="UP000585474">
    <property type="component" value="Unassembled WGS sequence"/>
</dbReference>
<dbReference type="PANTHER" id="PTHR33427:SF3">
    <property type="entry name" value="HNH ENDONUCLEASE"/>
    <property type="match status" value="1"/>
</dbReference>
<comment type="caution">
    <text evidence="2">The sequence shown here is derived from an EMBL/GenBank/DDBJ whole genome shotgun (WGS) entry which is preliminary data.</text>
</comment>
<keyword evidence="2" id="KW-0378">Hydrolase</keyword>
<dbReference type="PANTHER" id="PTHR33427">
    <property type="entry name" value="HNH ENDONUCLEASE"/>
    <property type="match status" value="1"/>
</dbReference>
<dbReference type="AlphaFoldDB" id="A0A7J0FY31"/>
<reference evidence="2 3" key="1">
    <citation type="submission" date="2019-07" db="EMBL/GenBank/DDBJ databases">
        <title>De Novo Assembly of kiwifruit Actinidia rufa.</title>
        <authorList>
            <person name="Sugita-Konishi S."/>
            <person name="Sato K."/>
            <person name="Mori E."/>
            <person name="Abe Y."/>
            <person name="Kisaki G."/>
            <person name="Hamano K."/>
            <person name="Suezawa K."/>
            <person name="Otani M."/>
            <person name="Fukuda T."/>
            <person name="Manabe T."/>
            <person name="Gomi K."/>
            <person name="Tabuchi M."/>
            <person name="Akimitsu K."/>
            <person name="Kataoka I."/>
        </authorList>
    </citation>
    <scope>NUCLEOTIDE SEQUENCE [LARGE SCALE GENOMIC DNA]</scope>
    <source>
        <strain evidence="3">cv. Fuchu</strain>
    </source>
</reference>
<proteinExistence type="predicted"/>
<feature type="compositionally biased region" description="Basic residues" evidence="1">
    <location>
        <begin position="1"/>
        <end position="12"/>
    </location>
</feature>
<sequence>MRRNKGGGKRRNNSSPTRDRPLVSSPPPSSTLSPSAASVVDRELVTEENHLALFGNLQISSPDNNPRSFPYGVKQQCWEKAEKIKGRDPERWRRDFLGNTVFRKLVGCPGCLCHDYDHIIPYSKGLLGKPPTSSKRSNRASTDQGLPGEPSARSKMLLQSHMRLRQGQTSLGGYGWTGLVVGGKSTLDNCQVLQFRGRWNAELFASVSYRTPNSAAFEGHFVGRFCIGKLVRIVVETGKSINFRKAVDGMMRQQLIDQRGIGPRYPEQNLFKKVHTAGSQVVTWISLNCQPMAMSDEDQTLEDVIFSDALNGRGQQMGSGITGA</sequence>
<accession>A0A7J0FY31</accession>
<dbReference type="OrthoDB" id="1883054at2759"/>
<gene>
    <name evidence="2" type="ORF">Acr_16g0002070</name>
</gene>
<keyword evidence="3" id="KW-1185">Reference proteome</keyword>
<evidence type="ECO:0000256" key="1">
    <source>
        <dbReference type="SAM" id="MobiDB-lite"/>
    </source>
</evidence>
<evidence type="ECO:0000313" key="2">
    <source>
        <dbReference type="EMBL" id="GFZ03583.1"/>
    </source>
</evidence>
<keyword evidence="2" id="KW-0255">Endonuclease</keyword>